<keyword evidence="2 5" id="KW-0812">Transmembrane</keyword>
<dbReference type="AlphaFoldDB" id="A0A553QTL2"/>
<protein>
    <recommendedName>
        <fullName evidence="11">Neurotransmitter-gated ion-channel ligand-binding domain-containing protein</fullName>
    </recommendedName>
</protein>
<evidence type="ECO:0000256" key="1">
    <source>
        <dbReference type="ARBA" id="ARBA00004141"/>
    </source>
</evidence>
<dbReference type="InterPro" id="IPR006029">
    <property type="entry name" value="Neurotrans-gated_channel_TM"/>
</dbReference>
<gene>
    <name evidence="9" type="ORF">DNTS_029247</name>
</gene>
<dbReference type="Pfam" id="PF02932">
    <property type="entry name" value="Neur_chan_memb"/>
    <property type="match status" value="1"/>
</dbReference>
<comment type="caution">
    <text evidence="9">The sequence shown here is derived from an EMBL/GenBank/DDBJ whole genome shotgun (WGS) entry which is preliminary data.</text>
</comment>
<dbReference type="PANTHER" id="PTHR18945">
    <property type="entry name" value="NEUROTRANSMITTER GATED ION CHANNEL"/>
    <property type="match status" value="1"/>
</dbReference>
<evidence type="ECO:0000259" key="8">
    <source>
        <dbReference type="Pfam" id="PF02932"/>
    </source>
</evidence>
<comment type="subcellular location">
    <subcellularLocation>
        <location evidence="1">Membrane</location>
        <topology evidence="1">Multi-pass membrane protein</topology>
    </subcellularLocation>
</comment>
<accession>A0A553QTL2</accession>
<feature type="transmembrane region" description="Helical" evidence="5">
    <location>
        <begin position="230"/>
        <end position="259"/>
    </location>
</feature>
<dbReference type="GO" id="GO:0016020">
    <property type="term" value="C:membrane"/>
    <property type="evidence" value="ECO:0007669"/>
    <property type="project" value="UniProtKB-SubCell"/>
</dbReference>
<sequence length="549" mass="60969">YHFSFCLVCLVISMLTSIVLTRLSVDDISLKCGSTAKVHPSEEDHHTVDSEKALTDFQDSRSLAESIIAKKLKSAPQGNDCSVHINITSMQYELLAFRWKDPKLQSNDWPKNISAIMLPYDKIWTPGLVLDNAIDVSVKQYTSDVAVMKDGTVEHAVILFITVSCNINLFTYPFVSGDCRVAINGWNQSGCALMVEYPDNITISGNSQSGEWNSDKVSIRQDEDFKSRRYVLVALSINPFSAVVTLILPSVLIMLADLVSFALPVQGGERNNLKVTLVLSFTMFLLILNEHLSSGGECSPLLHYHFCFCLINLVLSMVMSIVLTRLALADSIQLCKCSVSTKTENASEDQEEATGAPTTTMSTDLTSKLTLLQKIVNILEGMQQKDQETTKNESFVDRLDKFCFLLFVFIDIVYIIIVAALTKTEICKPKKIVIWSTDYFYGLLNYSSYNDTYLCSLGEIPSNSLLLPSSVPERDEELADPAALCSARMSNSSSTRQPSVRELRSDSLHSWPVSAVSECGSLVVVELRLERTFDARTGKRVADIQLFAP</sequence>
<dbReference type="SUPFAM" id="SSF63712">
    <property type="entry name" value="Nicotinic receptor ligand binding domain-like"/>
    <property type="match status" value="1"/>
</dbReference>
<keyword evidence="4 5" id="KW-0472">Membrane</keyword>
<feature type="transmembrane region" description="Helical" evidence="5">
    <location>
        <begin position="301"/>
        <end position="323"/>
    </location>
</feature>
<feature type="signal peptide" evidence="6">
    <location>
        <begin position="1"/>
        <end position="21"/>
    </location>
</feature>
<dbReference type="InterPro" id="IPR036734">
    <property type="entry name" value="Neur_chan_lig-bd_sf"/>
</dbReference>
<feature type="chain" id="PRO_5022130004" description="Neurotransmitter-gated ion-channel ligand-binding domain-containing protein" evidence="6">
    <location>
        <begin position="22"/>
        <end position="549"/>
    </location>
</feature>
<dbReference type="Gene3D" id="1.20.58.390">
    <property type="entry name" value="Neurotransmitter-gated ion-channel transmembrane domain"/>
    <property type="match status" value="1"/>
</dbReference>
<evidence type="ECO:0000313" key="10">
    <source>
        <dbReference type="Proteomes" id="UP000316079"/>
    </source>
</evidence>
<dbReference type="GO" id="GO:0005230">
    <property type="term" value="F:extracellular ligand-gated monoatomic ion channel activity"/>
    <property type="evidence" value="ECO:0007669"/>
    <property type="project" value="InterPro"/>
</dbReference>
<dbReference type="OrthoDB" id="5920062at2759"/>
<evidence type="ECO:0000259" key="7">
    <source>
        <dbReference type="Pfam" id="PF02931"/>
    </source>
</evidence>
<dbReference type="Proteomes" id="UP000316079">
    <property type="component" value="Unassembled WGS sequence"/>
</dbReference>
<dbReference type="InterPro" id="IPR036719">
    <property type="entry name" value="Neuro-gated_channel_TM_sf"/>
</dbReference>
<dbReference type="SUPFAM" id="SSF90112">
    <property type="entry name" value="Neurotransmitter-gated ion-channel transmembrane pore"/>
    <property type="match status" value="1"/>
</dbReference>
<feature type="transmembrane region" description="Helical" evidence="5">
    <location>
        <begin position="402"/>
        <end position="421"/>
    </location>
</feature>
<dbReference type="InterPro" id="IPR038050">
    <property type="entry name" value="Neuro_actylchol_rec"/>
</dbReference>
<keyword evidence="10" id="KW-1185">Reference proteome</keyword>
<dbReference type="EMBL" id="SRMA01025555">
    <property type="protein sequence ID" value="TRY93312.1"/>
    <property type="molecule type" value="Genomic_DNA"/>
</dbReference>
<dbReference type="InterPro" id="IPR006202">
    <property type="entry name" value="Neur_chan_lig-bd"/>
</dbReference>
<keyword evidence="3 5" id="KW-1133">Transmembrane helix</keyword>
<reference evidence="9 10" key="1">
    <citation type="journal article" date="2019" name="Sci. Data">
        <title>Hybrid genome assembly and annotation of Danionella translucida.</title>
        <authorList>
            <person name="Kadobianskyi M."/>
            <person name="Schulze L."/>
            <person name="Schuelke M."/>
            <person name="Judkewitz B."/>
        </authorList>
    </citation>
    <scope>NUCLEOTIDE SEQUENCE [LARGE SCALE GENOMIC DNA]</scope>
    <source>
        <strain evidence="9 10">Bolton</strain>
    </source>
</reference>
<evidence type="ECO:0000313" key="9">
    <source>
        <dbReference type="EMBL" id="TRY93312.1"/>
    </source>
</evidence>
<feature type="domain" description="Neurotransmitter-gated ion-channel ligand-binding" evidence="7">
    <location>
        <begin position="95"/>
        <end position="227"/>
    </location>
</feature>
<evidence type="ECO:0000256" key="3">
    <source>
        <dbReference type="ARBA" id="ARBA00022989"/>
    </source>
</evidence>
<evidence type="ECO:0000256" key="5">
    <source>
        <dbReference type="SAM" id="Phobius"/>
    </source>
</evidence>
<dbReference type="GO" id="GO:0004888">
    <property type="term" value="F:transmembrane signaling receptor activity"/>
    <property type="evidence" value="ECO:0007669"/>
    <property type="project" value="InterPro"/>
</dbReference>
<evidence type="ECO:0000256" key="6">
    <source>
        <dbReference type="SAM" id="SignalP"/>
    </source>
</evidence>
<evidence type="ECO:0000256" key="2">
    <source>
        <dbReference type="ARBA" id="ARBA00022692"/>
    </source>
</evidence>
<organism evidence="9 10">
    <name type="scientific">Danionella cerebrum</name>
    <dbReference type="NCBI Taxonomy" id="2873325"/>
    <lineage>
        <taxon>Eukaryota</taxon>
        <taxon>Metazoa</taxon>
        <taxon>Chordata</taxon>
        <taxon>Craniata</taxon>
        <taxon>Vertebrata</taxon>
        <taxon>Euteleostomi</taxon>
        <taxon>Actinopterygii</taxon>
        <taxon>Neopterygii</taxon>
        <taxon>Teleostei</taxon>
        <taxon>Ostariophysi</taxon>
        <taxon>Cypriniformes</taxon>
        <taxon>Danionidae</taxon>
        <taxon>Danioninae</taxon>
        <taxon>Danionella</taxon>
    </lineage>
</organism>
<keyword evidence="6" id="KW-0732">Signal</keyword>
<dbReference type="InterPro" id="IPR006201">
    <property type="entry name" value="Neur_channel"/>
</dbReference>
<proteinExistence type="predicted"/>
<evidence type="ECO:0000256" key="4">
    <source>
        <dbReference type="ARBA" id="ARBA00023136"/>
    </source>
</evidence>
<dbReference type="STRING" id="623744.A0A553QTL2"/>
<name>A0A553QTL2_9TELE</name>
<dbReference type="Pfam" id="PF02931">
    <property type="entry name" value="Neur_chan_LBD"/>
    <property type="match status" value="1"/>
</dbReference>
<feature type="domain" description="Neurotransmitter-gated ion-channel transmembrane" evidence="8">
    <location>
        <begin position="246"/>
        <end position="324"/>
    </location>
</feature>
<evidence type="ECO:0008006" key="11">
    <source>
        <dbReference type="Google" id="ProtNLM"/>
    </source>
</evidence>
<feature type="non-terminal residue" evidence="9">
    <location>
        <position position="1"/>
    </location>
</feature>
<dbReference type="Gene3D" id="2.70.170.10">
    <property type="entry name" value="Neurotransmitter-gated ion-channel ligand-binding domain"/>
    <property type="match status" value="1"/>
</dbReference>